<dbReference type="PROSITE" id="PS50071">
    <property type="entry name" value="HOMEOBOX_2"/>
    <property type="match status" value="1"/>
</dbReference>
<dbReference type="PROSITE" id="PS00027">
    <property type="entry name" value="HOMEOBOX_1"/>
    <property type="match status" value="1"/>
</dbReference>
<dbReference type="InterPro" id="IPR050848">
    <property type="entry name" value="Homeobox_TF"/>
</dbReference>
<keyword evidence="2 5" id="KW-0238">DNA-binding</keyword>
<dbReference type="GO" id="GO:0000981">
    <property type="term" value="F:DNA-binding transcription factor activity, RNA polymerase II-specific"/>
    <property type="evidence" value="ECO:0007669"/>
    <property type="project" value="InterPro"/>
</dbReference>
<keyword evidence="3 5" id="KW-0371">Homeobox</keyword>
<evidence type="ECO:0000256" key="3">
    <source>
        <dbReference type="ARBA" id="ARBA00023155"/>
    </source>
</evidence>
<dbReference type="Pfam" id="PF00046">
    <property type="entry name" value="Homeodomain"/>
    <property type="match status" value="1"/>
</dbReference>
<dbReference type="OrthoDB" id="6159439at2759"/>
<evidence type="ECO:0000256" key="1">
    <source>
        <dbReference type="ARBA" id="ARBA00004123"/>
    </source>
</evidence>
<dbReference type="AlphaFoldDB" id="A0A9P0NXL8"/>
<keyword evidence="10" id="KW-1185">Reference proteome</keyword>
<evidence type="ECO:0000256" key="6">
    <source>
        <dbReference type="RuleBase" id="RU000682"/>
    </source>
</evidence>
<gene>
    <name evidence="9" type="ORF">ACAOBT_LOCUS5018</name>
</gene>
<dbReference type="SMART" id="SM00389">
    <property type="entry name" value="HOX"/>
    <property type="match status" value="1"/>
</dbReference>
<sequence>MSEVQSKDRVKDTSLTSPVKTSFLIDDILYRRRGDQEVGTFEVNASDQCRSDRVYQCPKVAEKRSLPMEKPTGYNCFQSGMMAGGMMQNFVQPETGYIQVMGALGAYLGPPYKNMTDPYFLSQGLEKRFSAQRYLSTPERVELASALSLSETQVKTWFQNRRMKAKKQMRKVQEEKGISNSSSTLGVGKTNVSSPEKNGVGSNPLQKPVDGGSSKFSVDTSSDASDCESDIDIVGDTKLCYTYKEC</sequence>
<dbReference type="Proteomes" id="UP001152888">
    <property type="component" value="Unassembled WGS sequence"/>
</dbReference>
<evidence type="ECO:0000256" key="4">
    <source>
        <dbReference type="ARBA" id="ARBA00023242"/>
    </source>
</evidence>
<evidence type="ECO:0000313" key="9">
    <source>
        <dbReference type="EMBL" id="CAH1963119.1"/>
    </source>
</evidence>
<protein>
    <recommendedName>
        <fullName evidence="8">Homeobox domain-containing protein</fullName>
    </recommendedName>
</protein>
<feature type="compositionally biased region" description="Polar residues" evidence="7">
    <location>
        <begin position="214"/>
        <end position="224"/>
    </location>
</feature>
<dbReference type="PRINTS" id="PR00024">
    <property type="entry name" value="HOMEOBOX"/>
</dbReference>
<dbReference type="InterPro" id="IPR020479">
    <property type="entry name" value="HD_metazoa"/>
</dbReference>
<evidence type="ECO:0000256" key="2">
    <source>
        <dbReference type="ARBA" id="ARBA00023125"/>
    </source>
</evidence>
<dbReference type="GO" id="GO:0005634">
    <property type="term" value="C:nucleus"/>
    <property type="evidence" value="ECO:0007669"/>
    <property type="project" value="UniProtKB-SubCell"/>
</dbReference>
<dbReference type="GO" id="GO:0003677">
    <property type="term" value="F:DNA binding"/>
    <property type="evidence" value="ECO:0007669"/>
    <property type="project" value="UniProtKB-UniRule"/>
</dbReference>
<dbReference type="InterPro" id="IPR009057">
    <property type="entry name" value="Homeodomain-like_sf"/>
</dbReference>
<dbReference type="InterPro" id="IPR001356">
    <property type="entry name" value="HD"/>
</dbReference>
<keyword evidence="4 5" id="KW-0539">Nucleus</keyword>
<organism evidence="9 10">
    <name type="scientific">Acanthoscelides obtectus</name>
    <name type="common">Bean weevil</name>
    <name type="synonym">Bruchus obtectus</name>
    <dbReference type="NCBI Taxonomy" id="200917"/>
    <lineage>
        <taxon>Eukaryota</taxon>
        <taxon>Metazoa</taxon>
        <taxon>Ecdysozoa</taxon>
        <taxon>Arthropoda</taxon>
        <taxon>Hexapoda</taxon>
        <taxon>Insecta</taxon>
        <taxon>Pterygota</taxon>
        <taxon>Neoptera</taxon>
        <taxon>Endopterygota</taxon>
        <taxon>Coleoptera</taxon>
        <taxon>Polyphaga</taxon>
        <taxon>Cucujiformia</taxon>
        <taxon>Chrysomeloidea</taxon>
        <taxon>Chrysomelidae</taxon>
        <taxon>Bruchinae</taxon>
        <taxon>Bruchini</taxon>
        <taxon>Acanthoscelides</taxon>
    </lineage>
</organism>
<evidence type="ECO:0000259" key="8">
    <source>
        <dbReference type="PROSITE" id="PS50071"/>
    </source>
</evidence>
<dbReference type="PANTHER" id="PTHR24333:SF16">
    <property type="entry name" value="BRAIN-SPECIFIC HOMEOBOX"/>
    <property type="match status" value="1"/>
</dbReference>
<evidence type="ECO:0000256" key="7">
    <source>
        <dbReference type="SAM" id="MobiDB-lite"/>
    </source>
</evidence>
<dbReference type="PANTHER" id="PTHR24333">
    <property type="entry name" value="HOMEO BOX HB9 LIKE A-RELATED"/>
    <property type="match status" value="1"/>
</dbReference>
<dbReference type="EMBL" id="CAKOFQ010006705">
    <property type="protein sequence ID" value="CAH1963119.1"/>
    <property type="molecule type" value="Genomic_DNA"/>
</dbReference>
<comment type="caution">
    <text evidence="9">The sequence shown here is derived from an EMBL/GenBank/DDBJ whole genome shotgun (WGS) entry which is preliminary data.</text>
</comment>
<feature type="DNA-binding region" description="Homeobox" evidence="5">
    <location>
        <begin position="127"/>
        <end position="169"/>
    </location>
</feature>
<dbReference type="InterPro" id="IPR017970">
    <property type="entry name" value="Homeobox_CS"/>
</dbReference>
<evidence type="ECO:0000313" key="10">
    <source>
        <dbReference type="Proteomes" id="UP001152888"/>
    </source>
</evidence>
<evidence type="ECO:0000256" key="5">
    <source>
        <dbReference type="PROSITE-ProRule" id="PRU00108"/>
    </source>
</evidence>
<reference evidence="9" key="1">
    <citation type="submission" date="2022-03" db="EMBL/GenBank/DDBJ databases">
        <authorList>
            <person name="Sayadi A."/>
        </authorList>
    </citation>
    <scope>NUCLEOTIDE SEQUENCE</scope>
</reference>
<accession>A0A9P0NXL8</accession>
<feature type="region of interest" description="Disordered" evidence="7">
    <location>
        <begin position="168"/>
        <end position="229"/>
    </location>
</feature>
<feature type="domain" description="Homeobox" evidence="8">
    <location>
        <begin position="125"/>
        <end position="168"/>
    </location>
</feature>
<feature type="compositionally biased region" description="Polar residues" evidence="7">
    <location>
        <begin position="178"/>
        <end position="205"/>
    </location>
</feature>
<comment type="subcellular location">
    <subcellularLocation>
        <location evidence="1 5 6">Nucleus</location>
    </subcellularLocation>
</comment>
<name>A0A9P0NXL8_ACAOB</name>
<proteinExistence type="predicted"/>
<dbReference type="CDD" id="cd00086">
    <property type="entry name" value="homeodomain"/>
    <property type="match status" value="1"/>
</dbReference>
<dbReference type="SUPFAM" id="SSF46689">
    <property type="entry name" value="Homeodomain-like"/>
    <property type="match status" value="1"/>
</dbReference>
<dbReference type="Gene3D" id="1.10.10.60">
    <property type="entry name" value="Homeodomain-like"/>
    <property type="match status" value="1"/>
</dbReference>